<feature type="signal peptide" evidence="1">
    <location>
        <begin position="1"/>
        <end position="44"/>
    </location>
</feature>
<keyword evidence="1" id="KW-0732">Signal</keyword>
<organism evidence="3 4">
    <name type="scientific">Segniliparus rugosus (strain ATCC BAA-974 / DSM 45345 / CCUG 50838 / CIP 108380 / JCM 13579 / CDC 945)</name>
    <dbReference type="NCBI Taxonomy" id="679197"/>
    <lineage>
        <taxon>Bacteria</taxon>
        <taxon>Bacillati</taxon>
        <taxon>Actinomycetota</taxon>
        <taxon>Actinomycetes</taxon>
        <taxon>Mycobacteriales</taxon>
        <taxon>Segniliparaceae</taxon>
        <taxon>Segniliparus</taxon>
    </lineage>
</organism>
<dbReference type="PANTHER" id="PTHR38589">
    <property type="entry name" value="BLR0621 PROTEIN"/>
    <property type="match status" value="1"/>
</dbReference>
<evidence type="ECO:0000259" key="2">
    <source>
        <dbReference type="Pfam" id="PF03734"/>
    </source>
</evidence>
<dbReference type="Pfam" id="PF03734">
    <property type="entry name" value="YkuD"/>
    <property type="match status" value="1"/>
</dbReference>
<reference evidence="3 4" key="1">
    <citation type="journal article" date="2011" name="Stand. Genomic Sci.">
        <title>High quality draft genome sequence of Segniliparus rugosus CDC 945(T)= (ATCC BAA-974(T)).</title>
        <authorList>
            <person name="Earl A.M."/>
            <person name="Desjardins C.A."/>
            <person name="Fitzgerald M.G."/>
            <person name="Arachchi H.M."/>
            <person name="Zeng Q."/>
            <person name="Mehta T."/>
            <person name="Griggs A."/>
            <person name="Birren B.W."/>
            <person name="Toney N.C."/>
            <person name="Carr J."/>
            <person name="Posey J."/>
            <person name="Butler W.R."/>
        </authorList>
    </citation>
    <scope>NUCLEOTIDE SEQUENCE [LARGE SCALE GENOMIC DNA]</scope>
    <source>
        <strain evidence="4">ATCC BAA-974 / DSM 45345 / CCUG 50838 / CIP 108380 / JCM 13579 / CDC 945</strain>
    </source>
</reference>
<proteinExistence type="predicted"/>
<dbReference type="AlphaFoldDB" id="E5XQS3"/>
<keyword evidence="4" id="KW-1185">Reference proteome</keyword>
<feature type="domain" description="L,D-TPase catalytic" evidence="2">
    <location>
        <begin position="114"/>
        <end position="236"/>
    </location>
</feature>
<feature type="chain" id="PRO_5003202894" description="L,D-TPase catalytic domain-containing protein" evidence="1">
    <location>
        <begin position="45"/>
        <end position="256"/>
    </location>
</feature>
<evidence type="ECO:0000313" key="4">
    <source>
        <dbReference type="Proteomes" id="UP000004816"/>
    </source>
</evidence>
<dbReference type="InterPro" id="IPR005490">
    <property type="entry name" value="LD_TPept_cat_dom"/>
</dbReference>
<gene>
    <name evidence="3" type="ORF">HMPREF9336_01845</name>
</gene>
<dbReference type="STRING" id="679197.HMPREF9336_01845"/>
<dbReference type="GO" id="GO:0016740">
    <property type="term" value="F:transferase activity"/>
    <property type="evidence" value="ECO:0007669"/>
    <property type="project" value="InterPro"/>
</dbReference>
<comment type="caution">
    <text evidence="3">The sequence shown here is derived from an EMBL/GenBank/DDBJ whole genome shotgun (WGS) entry which is preliminary data.</text>
</comment>
<dbReference type="EMBL" id="ACZI02000002">
    <property type="protein sequence ID" value="EFV13296.2"/>
    <property type="molecule type" value="Genomic_DNA"/>
</dbReference>
<protein>
    <recommendedName>
        <fullName evidence="2">L,D-TPase catalytic domain-containing protein</fullName>
    </recommendedName>
</protein>
<dbReference type="PANTHER" id="PTHR38589:SF1">
    <property type="entry name" value="BLR0621 PROTEIN"/>
    <property type="match status" value="1"/>
</dbReference>
<evidence type="ECO:0000313" key="3">
    <source>
        <dbReference type="EMBL" id="EFV13296.2"/>
    </source>
</evidence>
<name>E5XQS3_SEGRC</name>
<accession>E5XQS3</accession>
<dbReference type="eggNOG" id="COG3786">
    <property type="taxonomic scope" value="Bacteria"/>
</dbReference>
<evidence type="ECO:0000256" key="1">
    <source>
        <dbReference type="SAM" id="SignalP"/>
    </source>
</evidence>
<sequence>MRSDTAHNKSMIGKRIQGRGRRALVCAAVLAATCFGASAPNAQAAPATPTSLPWFSGWVGGATQVVAVTGDDDGQAVVGAWEKTDGVWASTTGELPGWIGSAGVTQKVQDDVPATPVGVFALPEAFGTDPAPPTALPYRQTGPNDWWVGDVKSPLYNTFATCAPGSCPFNEKQSEQLDDDSYSLAVVMGVNPNRVPGAGNAYFLHVAADAPTEGCVSMEKSDLREIVSWLRPGAVIAVRQGTATLPEPPSPAEIGA</sequence>
<dbReference type="Proteomes" id="UP000004816">
    <property type="component" value="Unassembled WGS sequence"/>
</dbReference>
<dbReference type="HOGENOM" id="CLU_068009_2_1_11"/>